<dbReference type="InterPro" id="IPR010224">
    <property type="entry name" value="MinD_archaea"/>
</dbReference>
<dbReference type="Proteomes" id="UP000294028">
    <property type="component" value="Unassembled WGS sequence"/>
</dbReference>
<dbReference type="PANTHER" id="PTHR43384:SF10">
    <property type="entry name" value="ATPASE INVOLVED IN CHROMOSOME PARTITIONING, PARA_MIND FAMILY"/>
    <property type="match status" value="1"/>
</dbReference>
<dbReference type="GO" id="GO:0016887">
    <property type="term" value="F:ATP hydrolysis activity"/>
    <property type="evidence" value="ECO:0007669"/>
    <property type="project" value="TreeGrafter"/>
</dbReference>
<evidence type="ECO:0000313" key="4">
    <source>
        <dbReference type="Proteomes" id="UP000294028"/>
    </source>
</evidence>
<feature type="compositionally biased region" description="Acidic residues" evidence="1">
    <location>
        <begin position="295"/>
        <end position="315"/>
    </location>
</feature>
<dbReference type="Pfam" id="PF01656">
    <property type="entry name" value="CbiA"/>
    <property type="match status" value="1"/>
</dbReference>
<gene>
    <name evidence="3" type="ORF">ELS19_15815</name>
</gene>
<comment type="caution">
    <text evidence="3">The sequence shown here is derived from an EMBL/GenBank/DDBJ whole genome shotgun (WGS) entry which is preliminary data.</text>
</comment>
<organism evidence="3 4">
    <name type="scientific">Halogeometricum borinquense</name>
    <dbReference type="NCBI Taxonomy" id="60847"/>
    <lineage>
        <taxon>Archaea</taxon>
        <taxon>Methanobacteriati</taxon>
        <taxon>Methanobacteriota</taxon>
        <taxon>Stenosarchaea group</taxon>
        <taxon>Halobacteria</taxon>
        <taxon>Halobacteriales</taxon>
        <taxon>Haloferacaceae</taxon>
        <taxon>Halogeometricum</taxon>
    </lineage>
</organism>
<dbReference type="GO" id="GO:0009898">
    <property type="term" value="C:cytoplasmic side of plasma membrane"/>
    <property type="evidence" value="ECO:0007669"/>
    <property type="project" value="TreeGrafter"/>
</dbReference>
<proteinExistence type="predicted"/>
<dbReference type="GO" id="GO:0005829">
    <property type="term" value="C:cytosol"/>
    <property type="evidence" value="ECO:0007669"/>
    <property type="project" value="TreeGrafter"/>
</dbReference>
<dbReference type="GO" id="GO:0005524">
    <property type="term" value="F:ATP binding"/>
    <property type="evidence" value="ECO:0007669"/>
    <property type="project" value="TreeGrafter"/>
</dbReference>
<reference evidence="3 4" key="1">
    <citation type="submission" date="2018-12" db="EMBL/GenBank/DDBJ databases">
        <title>Genome analysis provides insights into bioremediation potentialities of Halogeometricum borinquense strain N11.</title>
        <authorList>
            <person name="Najjari A."/>
            <person name="Youssef N."/>
            <person name="Fhoula I."/>
            <person name="Ben Dhia O."/>
            <person name="Mahjoubi M."/>
            <person name="Ouzari H.I."/>
            <person name="Cherif A."/>
        </authorList>
    </citation>
    <scope>NUCLEOTIDE SEQUENCE [LARGE SCALE GENOMIC DNA]</scope>
    <source>
        <strain evidence="3 4">N11</strain>
    </source>
</reference>
<dbReference type="InterPro" id="IPR002586">
    <property type="entry name" value="CobQ/CobB/MinD/ParA_Nub-bd_dom"/>
</dbReference>
<name>A0A482TEF7_9EURY</name>
<feature type="domain" description="CobQ/CobB/MinD/ParA nucleotide binding" evidence="2">
    <location>
        <begin position="17"/>
        <end position="220"/>
    </location>
</feature>
<dbReference type="GO" id="GO:0051782">
    <property type="term" value="P:negative regulation of cell division"/>
    <property type="evidence" value="ECO:0007669"/>
    <property type="project" value="TreeGrafter"/>
</dbReference>
<evidence type="ECO:0000256" key="1">
    <source>
        <dbReference type="SAM" id="MobiDB-lite"/>
    </source>
</evidence>
<dbReference type="AlphaFoldDB" id="A0A482TEF7"/>
<dbReference type="EMBL" id="RZHH01000002">
    <property type="protein sequence ID" value="RYJ15267.1"/>
    <property type="molecule type" value="Genomic_DNA"/>
</dbReference>
<evidence type="ECO:0000259" key="2">
    <source>
        <dbReference type="Pfam" id="PF01656"/>
    </source>
</evidence>
<dbReference type="SUPFAM" id="SSF52540">
    <property type="entry name" value="P-loop containing nucleoside triphosphate hydrolases"/>
    <property type="match status" value="1"/>
</dbReference>
<dbReference type="PANTHER" id="PTHR43384">
    <property type="entry name" value="SEPTUM SITE-DETERMINING PROTEIN MIND HOMOLOG, CHLOROPLASTIC-RELATED"/>
    <property type="match status" value="1"/>
</dbReference>
<accession>A0A482TEF7</accession>
<feature type="compositionally biased region" description="Acidic residues" evidence="1">
    <location>
        <begin position="357"/>
        <end position="367"/>
    </location>
</feature>
<dbReference type="RefSeq" id="WP_129785583.1">
    <property type="nucleotide sequence ID" value="NZ_RZHH01000002.1"/>
</dbReference>
<sequence>MFDVGESERLDMGRVYAVVSAKGGVGKTTTTTNLAAALAASGADVAVVDGDLGMANLAGSLGVDSSGATLHDVLAGEAELEAATRGGPHGMTVVPGSADLDAFARADPEGLHDVLSALRENHDYVLLDTGAGLSNDTVVPLTYVDEILLVSTTGRDALGDTEKTRQVAARLDVPVAGAVITRVDPDNPQQSAVESTLDATVLSSIPRADVVRNAGDAGEPLTTYAPGSSAAAAYRALAADLTGESLPNADSSPMPETAASATDGAVDAASTSDSVATAGNGAVESDPTSEAAAAETDETTATDGPSDDSQDEEEIIVAGDHEADGEPGDVRTASDDEASDEPAADPLGDVRGVDANEVADVDTADEPLIDRDGDAVAADSTTEPTTDPVDAEAVDAESADDEPLIETADSADDSDADGDSDDSDEQADTDEEAATAEEADTDEGTDADETDEEEGVYTTSLADGMDDDEEQDEKKGLFGRFLG</sequence>
<feature type="compositionally biased region" description="Low complexity" evidence="1">
    <location>
        <begin position="257"/>
        <end position="294"/>
    </location>
</feature>
<feature type="compositionally biased region" description="Basic and acidic residues" evidence="1">
    <location>
        <begin position="319"/>
        <end position="334"/>
    </location>
</feature>
<dbReference type="NCBIfam" id="TIGR01969">
    <property type="entry name" value="minD_arch"/>
    <property type="match status" value="1"/>
</dbReference>
<feature type="region of interest" description="Disordered" evidence="1">
    <location>
        <begin position="244"/>
        <end position="483"/>
    </location>
</feature>
<protein>
    <submittedName>
        <fullName evidence="3">Chromosome partitioning protein</fullName>
    </submittedName>
</protein>
<evidence type="ECO:0000313" key="3">
    <source>
        <dbReference type="EMBL" id="RYJ15267.1"/>
    </source>
</evidence>
<dbReference type="InterPro" id="IPR027417">
    <property type="entry name" value="P-loop_NTPase"/>
</dbReference>
<dbReference type="InterPro" id="IPR050625">
    <property type="entry name" value="ParA/MinD_ATPase"/>
</dbReference>
<feature type="compositionally biased region" description="Acidic residues" evidence="1">
    <location>
        <begin position="389"/>
        <end position="455"/>
    </location>
</feature>
<dbReference type="Gene3D" id="3.40.50.300">
    <property type="entry name" value="P-loop containing nucleotide triphosphate hydrolases"/>
    <property type="match status" value="1"/>
</dbReference>